<evidence type="ECO:0000256" key="3">
    <source>
        <dbReference type="ARBA" id="ARBA00016118"/>
    </source>
</evidence>
<comment type="function">
    <text evidence="1">This subunit may be involved in monitoring complementarity of crRNA and target RNA.</text>
</comment>
<dbReference type="Proteomes" id="UP000076077">
    <property type="component" value="Chromosome"/>
</dbReference>
<evidence type="ECO:0000313" key="8">
    <source>
        <dbReference type="Proteomes" id="UP000076077"/>
    </source>
</evidence>
<keyword evidence="8" id="KW-1185">Reference proteome</keyword>
<dbReference type="GO" id="GO:0051607">
    <property type="term" value="P:defense response to virus"/>
    <property type="evidence" value="ECO:0007669"/>
    <property type="project" value="UniProtKB-KW"/>
</dbReference>
<dbReference type="GO" id="GO:0003723">
    <property type="term" value="F:RNA binding"/>
    <property type="evidence" value="ECO:0007669"/>
    <property type="project" value="UniProtKB-KW"/>
</dbReference>
<dbReference type="KEGG" id="mthd:A3224_14630"/>
<evidence type="ECO:0000256" key="6">
    <source>
        <dbReference type="ARBA" id="ARBA00031723"/>
    </source>
</evidence>
<comment type="similarity">
    <text evidence="2">Belongs to the CRISPR-associated Csm2 family.</text>
</comment>
<dbReference type="GeneID" id="76609268"/>
<sequence>MIKENSAEPEVQLQALTAELLSTTADRWAQIIAKEAEDQNGRNKSTQLRRFYDEICRLHDKGERDFERRLPFVHMILSRVAYAKSRKLVGDQFYQLMQTCLRQVENWQTFDNFKHFMEAFMGFYRMYRPQ</sequence>
<evidence type="ECO:0000256" key="2">
    <source>
        <dbReference type="ARBA" id="ARBA00006896"/>
    </source>
</evidence>
<reference evidence="8" key="1">
    <citation type="submission" date="2016-03" db="EMBL/GenBank/DDBJ databases">
        <authorList>
            <person name="Lee Y.-S."/>
            <person name="Choi Y.-L."/>
        </authorList>
    </citation>
    <scope>NUCLEOTIDE SEQUENCE [LARGE SCALE GENOMIC DNA]</scope>
    <source>
        <strain evidence="8">DAU221</strain>
    </source>
</reference>
<dbReference type="Pfam" id="PF03750">
    <property type="entry name" value="Csm2_III-A"/>
    <property type="match status" value="1"/>
</dbReference>
<accession>A0A143HPJ2</accession>
<dbReference type="STRING" id="252514.A3224_14630"/>
<dbReference type="AlphaFoldDB" id="A0A143HPJ2"/>
<organism evidence="7 8">
    <name type="scientific">Microbulbifer thermotolerans</name>
    <dbReference type="NCBI Taxonomy" id="252514"/>
    <lineage>
        <taxon>Bacteria</taxon>
        <taxon>Pseudomonadati</taxon>
        <taxon>Pseudomonadota</taxon>
        <taxon>Gammaproteobacteria</taxon>
        <taxon>Cellvibrionales</taxon>
        <taxon>Microbulbiferaceae</taxon>
        <taxon>Microbulbifer</taxon>
    </lineage>
</organism>
<evidence type="ECO:0000256" key="5">
    <source>
        <dbReference type="ARBA" id="ARBA00023118"/>
    </source>
</evidence>
<evidence type="ECO:0000313" key="7">
    <source>
        <dbReference type="EMBL" id="AMX03654.1"/>
    </source>
</evidence>
<gene>
    <name evidence="7" type="ORF">A3224_14630</name>
</gene>
<evidence type="ECO:0000256" key="4">
    <source>
        <dbReference type="ARBA" id="ARBA00022884"/>
    </source>
</evidence>
<dbReference type="EMBL" id="CP014864">
    <property type="protein sequence ID" value="AMX03654.1"/>
    <property type="molecule type" value="Genomic_DNA"/>
</dbReference>
<dbReference type="RefSeq" id="WP_067156276.1">
    <property type="nucleotide sequence ID" value="NZ_CP014864.1"/>
</dbReference>
<dbReference type="InterPro" id="IPR010149">
    <property type="entry name" value="CRISPR-assoc_prot_Csm2_III-A"/>
</dbReference>
<protein>
    <recommendedName>
        <fullName evidence="3">CRISPR system Cms protein Csm2</fullName>
    </recommendedName>
    <alternativeName>
        <fullName evidence="6">CRISPR type III A-associated protein Csm2</fullName>
    </alternativeName>
</protein>
<evidence type="ECO:0000256" key="1">
    <source>
        <dbReference type="ARBA" id="ARBA00003640"/>
    </source>
</evidence>
<keyword evidence="5" id="KW-0051">Antiviral defense</keyword>
<dbReference type="OrthoDB" id="9803002at2"/>
<name>A0A143HPJ2_MICTH</name>
<dbReference type="NCBIfam" id="TIGR01870">
    <property type="entry name" value="cas_TM1810_Csm2"/>
    <property type="match status" value="1"/>
</dbReference>
<proteinExistence type="inferred from homology"/>
<keyword evidence="4" id="KW-0694">RNA-binding</keyword>